<dbReference type="InterPro" id="IPR003311">
    <property type="entry name" value="AUX_IAA"/>
</dbReference>
<dbReference type="SUPFAM" id="SSF54277">
    <property type="entry name" value="CAD &amp; PB1 domains"/>
    <property type="match status" value="1"/>
</dbReference>
<evidence type="ECO:0000256" key="6">
    <source>
        <dbReference type="ARBA" id="ARBA00023242"/>
    </source>
</evidence>
<dbReference type="GO" id="GO:0006355">
    <property type="term" value="P:regulation of DNA-templated transcription"/>
    <property type="evidence" value="ECO:0007669"/>
    <property type="project" value="InterPro"/>
</dbReference>
<dbReference type="RefSeq" id="XP_018492913.1">
    <property type="nucleotide sequence ID" value="XM_018637411.2"/>
</dbReference>
<evidence type="ECO:0000256" key="9">
    <source>
        <dbReference type="SAM" id="MobiDB-lite"/>
    </source>
</evidence>
<protein>
    <recommendedName>
        <fullName evidence="8">Auxin-responsive protein</fullName>
    </recommendedName>
</protein>
<keyword evidence="7 8" id="KW-0927">Auxin signaling pathway</keyword>
<evidence type="ECO:0000256" key="7">
    <source>
        <dbReference type="ARBA" id="ARBA00023294"/>
    </source>
</evidence>
<keyword evidence="3 8" id="KW-0678">Repressor</keyword>
<keyword evidence="6 8" id="KW-0539">Nucleus</keyword>
<feature type="region of interest" description="Disordered" evidence="9">
    <location>
        <begin position="148"/>
        <end position="170"/>
    </location>
</feature>
<evidence type="ECO:0000313" key="11">
    <source>
        <dbReference type="Proteomes" id="UP000504610"/>
    </source>
</evidence>
<dbReference type="KEGG" id="rsz:108863098"/>
<proteinExistence type="inferred from homology"/>
<gene>
    <name evidence="12" type="primary">LOC108863098</name>
</gene>
<dbReference type="OrthoDB" id="7848332at2759"/>
<comment type="subunit">
    <text evidence="8">Homodimers and heterodimers.</text>
</comment>
<evidence type="ECO:0000256" key="3">
    <source>
        <dbReference type="ARBA" id="ARBA00022491"/>
    </source>
</evidence>
<dbReference type="PROSITE" id="PS51745">
    <property type="entry name" value="PB1"/>
    <property type="match status" value="1"/>
</dbReference>
<name>A0A6J0PA07_RAPSA</name>
<dbReference type="Proteomes" id="UP000504610">
    <property type="component" value="Chromosome 5"/>
</dbReference>
<dbReference type="AlphaFoldDB" id="A0A6J0PA07"/>
<dbReference type="Pfam" id="PF02309">
    <property type="entry name" value="AUX_IAA"/>
    <property type="match status" value="1"/>
</dbReference>
<accession>A0A6J0PA07</accession>
<evidence type="ECO:0000256" key="1">
    <source>
        <dbReference type="ARBA" id="ARBA00004123"/>
    </source>
</evidence>
<evidence type="ECO:0000259" key="10">
    <source>
        <dbReference type="PROSITE" id="PS51745"/>
    </source>
</evidence>
<evidence type="ECO:0000256" key="8">
    <source>
        <dbReference type="RuleBase" id="RU004549"/>
    </source>
</evidence>
<comment type="subcellular location">
    <subcellularLocation>
        <location evidence="1 8">Nucleus</location>
    </subcellularLocation>
</comment>
<dbReference type="GO" id="GO:0009734">
    <property type="term" value="P:auxin-activated signaling pathway"/>
    <property type="evidence" value="ECO:0007669"/>
    <property type="project" value="UniProtKB-UniRule"/>
</dbReference>
<organism evidence="11 12">
    <name type="scientific">Raphanus sativus</name>
    <name type="common">Radish</name>
    <name type="synonym">Raphanus raphanistrum var. sativus</name>
    <dbReference type="NCBI Taxonomy" id="3726"/>
    <lineage>
        <taxon>Eukaryota</taxon>
        <taxon>Viridiplantae</taxon>
        <taxon>Streptophyta</taxon>
        <taxon>Embryophyta</taxon>
        <taxon>Tracheophyta</taxon>
        <taxon>Spermatophyta</taxon>
        <taxon>Magnoliopsida</taxon>
        <taxon>eudicotyledons</taxon>
        <taxon>Gunneridae</taxon>
        <taxon>Pentapetalae</taxon>
        <taxon>rosids</taxon>
        <taxon>malvids</taxon>
        <taxon>Brassicales</taxon>
        <taxon>Brassicaceae</taxon>
        <taxon>Brassiceae</taxon>
        <taxon>Raphanus</taxon>
    </lineage>
</organism>
<dbReference type="FunFam" id="3.10.20.90:FF:000078">
    <property type="entry name" value="Auxin-responsive protein"/>
    <property type="match status" value="1"/>
</dbReference>
<dbReference type="PANTHER" id="PTHR31734">
    <property type="entry name" value="AUXIN-RESPONSIVE PROTEIN IAA17"/>
    <property type="match status" value="1"/>
</dbReference>
<reference evidence="11" key="1">
    <citation type="journal article" date="2019" name="Database">
        <title>The radish genome database (RadishGD): an integrated information resource for radish genomics.</title>
        <authorList>
            <person name="Yu H.J."/>
            <person name="Baek S."/>
            <person name="Lee Y.J."/>
            <person name="Cho A."/>
            <person name="Mun J.H."/>
        </authorList>
    </citation>
    <scope>NUCLEOTIDE SEQUENCE [LARGE SCALE GENOMIC DNA]</scope>
    <source>
        <strain evidence="11">cv. WK10039</strain>
    </source>
</reference>
<dbReference type="GeneID" id="108863098"/>
<feature type="compositionally biased region" description="Polar residues" evidence="9">
    <location>
        <begin position="155"/>
        <end position="165"/>
    </location>
</feature>
<keyword evidence="11" id="KW-1185">Reference proteome</keyword>
<comment type="function">
    <text evidence="8">Aux/IAA proteins are short-lived transcriptional factors that function as repressors of early auxin response genes at low auxin concentrations.</text>
</comment>
<dbReference type="PANTHER" id="PTHR31734:SF205">
    <property type="entry name" value="AUXIN-RESPONSIVE PROTEIN"/>
    <property type="match status" value="1"/>
</dbReference>
<dbReference type="InterPro" id="IPR053793">
    <property type="entry name" value="PB1-like"/>
</dbReference>
<comment type="similarity">
    <text evidence="2 8">Belongs to the Aux/IAA family.</text>
</comment>
<dbReference type="InterPro" id="IPR033389">
    <property type="entry name" value="AUX/IAA_dom"/>
</dbReference>
<dbReference type="Gene3D" id="3.10.20.90">
    <property type="entry name" value="Phosphatidylinositol 3-kinase Catalytic Subunit, Chain A, domain 1"/>
    <property type="match status" value="1"/>
</dbReference>
<evidence type="ECO:0000256" key="5">
    <source>
        <dbReference type="ARBA" id="ARBA00023163"/>
    </source>
</evidence>
<keyword evidence="4 8" id="KW-0805">Transcription regulation</keyword>
<dbReference type="GO" id="GO:0005634">
    <property type="term" value="C:nucleus"/>
    <property type="evidence" value="ECO:0007669"/>
    <property type="project" value="UniProtKB-SubCell"/>
</dbReference>
<evidence type="ECO:0000313" key="12">
    <source>
        <dbReference type="RefSeq" id="XP_018492913.1"/>
    </source>
</evidence>
<evidence type="ECO:0000256" key="2">
    <source>
        <dbReference type="ARBA" id="ARBA00006728"/>
    </source>
</evidence>
<feature type="domain" description="PB1" evidence="10">
    <location>
        <begin position="204"/>
        <end position="306"/>
    </location>
</feature>
<sequence length="328" mass="35425">MSPEEKLQSNVSDGGLKEHNYLGLSDCSSVGSSNLSGLADDDKATISLKATELTLGLPGSQSPARDNTELNLLGPAKLDEKPFFPLLPSKDEISCSSSQKNLASGNKRGFSDTMDKFSEAKVSVYAEKNWMFPEAVVANQSVVKKEVPQNIPKGKQSTTNNSSSPPAAKAQIVGWPPVRSYRKNTLATTCKNSDEVDGKPGSGPLFVKVSMDGAPYLRKVDLRSYNNYGELSSALEKMFSTFTLGQPGSSGATGKDVRNETRLKDLLNGKDYVLTYEDKDGDWMLVGDFSWEIFIGVCKKLKIMKGSDAIGLAAAPAPRTMEKSKMRA</sequence>
<keyword evidence="5 8" id="KW-0804">Transcription</keyword>
<reference evidence="12" key="2">
    <citation type="submission" date="2025-08" db="UniProtKB">
        <authorList>
            <consortium name="RefSeq"/>
        </authorList>
    </citation>
    <scope>IDENTIFICATION</scope>
    <source>
        <tissue evidence="12">Leaf</tissue>
    </source>
</reference>
<evidence type="ECO:0000256" key="4">
    <source>
        <dbReference type="ARBA" id="ARBA00023015"/>
    </source>
</evidence>